<keyword evidence="2" id="KW-1185">Reference proteome</keyword>
<reference evidence="1" key="1">
    <citation type="submission" date="2022-05" db="EMBL/GenBank/DDBJ databases">
        <title>The Musa troglodytarum L. genome provides insights into the mechanism of non-climacteric behaviour and enrichment of carotenoids.</title>
        <authorList>
            <person name="Wang J."/>
        </authorList>
    </citation>
    <scope>NUCLEOTIDE SEQUENCE</scope>
    <source>
        <tissue evidence="1">Leaf</tissue>
    </source>
</reference>
<dbReference type="Proteomes" id="UP001055439">
    <property type="component" value="Chromosome 10"/>
</dbReference>
<organism evidence="1 2">
    <name type="scientific">Musa troglodytarum</name>
    <name type="common">fe'i banana</name>
    <dbReference type="NCBI Taxonomy" id="320322"/>
    <lineage>
        <taxon>Eukaryota</taxon>
        <taxon>Viridiplantae</taxon>
        <taxon>Streptophyta</taxon>
        <taxon>Embryophyta</taxon>
        <taxon>Tracheophyta</taxon>
        <taxon>Spermatophyta</taxon>
        <taxon>Magnoliopsida</taxon>
        <taxon>Liliopsida</taxon>
        <taxon>Zingiberales</taxon>
        <taxon>Musaceae</taxon>
        <taxon>Musa</taxon>
    </lineage>
</organism>
<evidence type="ECO:0000313" key="1">
    <source>
        <dbReference type="EMBL" id="URD82905.1"/>
    </source>
</evidence>
<protein>
    <submittedName>
        <fullName evidence="1">Uncharacterized protein</fullName>
    </submittedName>
</protein>
<dbReference type="OrthoDB" id="1307012at2759"/>
<dbReference type="AlphaFoldDB" id="A0A9E7JJ01"/>
<sequence length="155" mass="17382">MIGLNSGGRTGNKHKTIHSGSTFVRIKCLANSMRLTKKSFLLLIFLSSHSFLVDLSSPNSFHATNELPVIIRKSESTNYSLIAPAPVEISRFQNVSKPWVVKKSGMLYFRDWISYSNKPRNRKKVGFFAMGLAKEKSQYTSPSNSLRGLSKRVAI</sequence>
<accession>A0A9E7JJ01</accession>
<dbReference type="EMBL" id="CP097503">
    <property type="protein sequence ID" value="URD82905.1"/>
    <property type="molecule type" value="Genomic_DNA"/>
</dbReference>
<evidence type="ECO:0000313" key="2">
    <source>
        <dbReference type="Proteomes" id="UP001055439"/>
    </source>
</evidence>
<name>A0A9E7JJ01_9LILI</name>
<gene>
    <name evidence="1" type="ORF">MUK42_20943</name>
</gene>
<proteinExistence type="predicted"/>